<dbReference type="RefSeq" id="WP_345269333.1">
    <property type="nucleotide sequence ID" value="NZ_BAABHB010000008.1"/>
</dbReference>
<gene>
    <name evidence="3" type="ORF">GCM10023187_36440</name>
</gene>
<organism evidence="3 4">
    <name type="scientific">Nibrella viscosa</name>
    <dbReference type="NCBI Taxonomy" id="1084524"/>
    <lineage>
        <taxon>Bacteria</taxon>
        <taxon>Pseudomonadati</taxon>
        <taxon>Bacteroidota</taxon>
        <taxon>Cytophagia</taxon>
        <taxon>Cytophagales</taxon>
        <taxon>Spirosomataceae</taxon>
        <taxon>Nibrella</taxon>
    </lineage>
</organism>
<dbReference type="PANTHER" id="PTHR47505">
    <property type="entry name" value="DNA UTILIZATION PROTEIN YHGH"/>
    <property type="match status" value="1"/>
</dbReference>
<evidence type="ECO:0000313" key="4">
    <source>
        <dbReference type="Proteomes" id="UP001500936"/>
    </source>
</evidence>
<name>A0ABP8KNR7_9BACT</name>
<sequence>METLLQFMKRAWNNFVDLLYPVSCLGCGDNLTPNEEVLCVQCRVKLPVTDLSKTRNSGVALQFAGKVPLDFAYSYLTFSKKGIVQRLIHQIKYKGRKEAGAVLGRWFGYELKEKCEEIAEANLLIGVPLHPVRRRQRGFNQSEWIANGLSEALQIPVNTTALKRTRFEASQTKKGKGARWENVHDVFAVADAEAIRGRRVVLVDDVLTTGATLEACATQLLNAGCASVGILTLAAAR</sequence>
<dbReference type="InterPro" id="IPR000836">
    <property type="entry name" value="PRTase_dom"/>
</dbReference>
<dbReference type="CDD" id="cd06223">
    <property type="entry name" value="PRTases_typeI"/>
    <property type="match status" value="1"/>
</dbReference>
<dbReference type="SUPFAM" id="SSF53271">
    <property type="entry name" value="PRTase-like"/>
    <property type="match status" value="1"/>
</dbReference>
<dbReference type="Proteomes" id="UP001500936">
    <property type="component" value="Unassembled WGS sequence"/>
</dbReference>
<comment type="caution">
    <text evidence="3">The sequence shown here is derived from an EMBL/GenBank/DDBJ whole genome shotgun (WGS) entry which is preliminary data.</text>
</comment>
<dbReference type="EMBL" id="BAABHB010000008">
    <property type="protein sequence ID" value="GAA4411091.1"/>
    <property type="molecule type" value="Genomic_DNA"/>
</dbReference>
<dbReference type="InterPro" id="IPR051910">
    <property type="entry name" value="ComF/GntX_DNA_util-trans"/>
</dbReference>
<dbReference type="PANTHER" id="PTHR47505:SF1">
    <property type="entry name" value="DNA UTILIZATION PROTEIN YHGH"/>
    <property type="match status" value="1"/>
</dbReference>
<evidence type="ECO:0000256" key="1">
    <source>
        <dbReference type="ARBA" id="ARBA00008007"/>
    </source>
</evidence>
<accession>A0ABP8KNR7</accession>
<proteinExistence type="inferred from homology"/>
<protein>
    <submittedName>
        <fullName evidence="3">ComF family protein</fullName>
    </submittedName>
</protein>
<reference evidence="4" key="1">
    <citation type="journal article" date="2019" name="Int. J. Syst. Evol. Microbiol.">
        <title>The Global Catalogue of Microorganisms (GCM) 10K type strain sequencing project: providing services to taxonomists for standard genome sequencing and annotation.</title>
        <authorList>
            <consortium name="The Broad Institute Genomics Platform"/>
            <consortium name="The Broad Institute Genome Sequencing Center for Infectious Disease"/>
            <person name="Wu L."/>
            <person name="Ma J."/>
        </authorList>
    </citation>
    <scope>NUCLEOTIDE SEQUENCE [LARGE SCALE GENOMIC DNA]</scope>
    <source>
        <strain evidence="4">JCM 17925</strain>
    </source>
</reference>
<dbReference type="InterPro" id="IPR029057">
    <property type="entry name" value="PRTase-like"/>
</dbReference>
<dbReference type="Gene3D" id="3.40.50.2020">
    <property type="match status" value="1"/>
</dbReference>
<dbReference type="Pfam" id="PF00156">
    <property type="entry name" value="Pribosyltran"/>
    <property type="match status" value="1"/>
</dbReference>
<comment type="similarity">
    <text evidence="1">Belongs to the ComF/GntX family.</text>
</comment>
<feature type="domain" description="Phosphoribosyltransferase" evidence="2">
    <location>
        <begin position="145"/>
        <end position="235"/>
    </location>
</feature>
<evidence type="ECO:0000259" key="2">
    <source>
        <dbReference type="Pfam" id="PF00156"/>
    </source>
</evidence>
<keyword evidence="4" id="KW-1185">Reference proteome</keyword>
<evidence type="ECO:0000313" key="3">
    <source>
        <dbReference type="EMBL" id="GAA4411091.1"/>
    </source>
</evidence>